<evidence type="ECO:0000313" key="1">
    <source>
        <dbReference type="EMBL" id="MBF0858142.1"/>
    </source>
</evidence>
<dbReference type="RefSeq" id="WP_194258927.1">
    <property type="nucleotide sequence ID" value="NZ_JABCQG010000003.1"/>
</dbReference>
<protein>
    <submittedName>
        <fullName evidence="1">Uncharacterized protein</fullName>
    </submittedName>
</protein>
<proteinExistence type="predicted"/>
<reference evidence="2" key="1">
    <citation type="submission" date="2020-04" db="EMBL/GenBank/DDBJ databases">
        <title>Description of novel Gluconacetobacter.</title>
        <authorList>
            <person name="Sombolestani A."/>
        </authorList>
    </citation>
    <scope>NUCLEOTIDE SEQUENCE [LARGE SCALE GENOMIC DNA]</scope>
    <source>
        <strain evidence="2">LMG 31484</strain>
    </source>
</reference>
<name>A0ABR9Y2R4_9PROT</name>
<gene>
    <name evidence="1" type="ORF">HKD24_02810</name>
</gene>
<accession>A0ABR9Y2R4</accession>
<evidence type="ECO:0000313" key="2">
    <source>
        <dbReference type="Proteomes" id="UP000623107"/>
    </source>
</evidence>
<organism evidence="1 2">
    <name type="scientific">Gluconobacter vitians</name>
    <dbReference type="NCBI Taxonomy" id="2728102"/>
    <lineage>
        <taxon>Bacteria</taxon>
        <taxon>Pseudomonadati</taxon>
        <taxon>Pseudomonadota</taxon>
        <taxon>Alphaproteobacteria</taxon>
        <taxon>Acetobacterales</taxon>
        <taxon>Acetobacteraceae</taxon>
        <taxon>Gluconobacter</taxon>
    </lineage>
</organism>
<dbReference type="EMBL" id="JABCQG010000003">
    <property type="protein sequence ID" value="MBF0858142.1"/>
    <property type="molecule type" value="Genomic_DNA"/>
</dbReference>
<comment type="caution">
    <text evidence="1">The sequence shown here is derived from an EMBL/GenBank/DDBJ whole genome shotgun (WGS) entry which is preliminary data.</text>
</comment>
<dbReference type="Proteomes" id="UP000623107">
    <property type="component" value="Unassembled WGS sequence"/>
</dbReference>
<keyword evidence="2" id="KW-1185">Reference proteome</keyword>
<sequence length="153" mass="15779">MTWAPCQRVVKADVPPSFRVRGISAPVLLCWPGAFLNSAADYSVDFSGQLCCEETLTNAAFAVSGGVIGWSGKPTFTEAIATAWITWVAAGPQSVEVTAVTSGGRTLSAIIQITVLSSNALLAGQDQAVAPNVLTLPDGTRITTAAGNDLLAQ</sequence>
<reference evidence="1 2" key="2">
    <citation type="submission" date="2020-11" db="EMBL/GenBank/DDBJ databases">
        <title>Description of novel Gluconobacter species.</title>
        <authorList>
            <person name="Cleenwerck I."/>
            <person name="Cnockaert M."/>
            <person name="Borremans W."/>
            <person name="Wieme A.D."/>
            <person name="De Vuyst L."/>
            <person name="Vandamme P."/>
        </authorList>
    </citation>
    <scope>NUCLEOTIDE SEQUENCE [LARGE SCALE GENOMIC DNA]</scope>
    <source>
        <strain evidence="1 2">LMG 31484</strain>
    </source>
</reference>